<protein>
    <submittedName>
        <fullName evidence="2">Uncharacterized protein</fullName>
    </submittedName>
</protein>
<accession>A0AA39H8P3</accession>
<keyword evidence="1" id="KW-1133">Transmembrane helix</keyword>
<reference evidence="2" key="1">
    <citation type="submission" date="2023-06" db="EMBL/GenBank/DDBJ databases">
        <title>Genomic analysis of the entomopathogenic nematode Steinernema hermaphroditum.</title>
        <authorList>
            <person name="Schwarz E.M."/>
            <person name="Heppert J.K."/>
            <person name="Baniya A."/>
            <person name="Schwartz H.T."/>
            <person name="Tan C.-H."/>
            <person name="Antoshechkin I."/>
            <person name="Sternberg P.W."/>
            <person name="Goodrich-Blair H."/>
            <person name="Dillman A.R."/>
        </authorList>
    </citation>
    <scope>NUCLEOTIDE SEQUENCE</scope>
    <source>
        <strain evidence="2">PS9179</strain>
        <tissue evidence="2">Whole animal</tissue>
    </source>
</reference>
<feature type="transmembrane region" description="Helical" evidence="1">
    <location>
        <begin position="90"/>
        <end position="114"/>
    </location>
</feature>
<gene>
    <name evidence="2" type="ORF">QR680_015613</name>
</gene>
<evidence type="ECO:0000256" key="1">
    <source>
        <dbReference type="SAM" id="Phobius"/>
    </source>
</evidence>
<organism evidence="2 3">
    <name type="scientific">Steinernema hermaphroditum</name>
    <dbReference type="NCBI Taxonomy" id="289476"/>
    <lineage>
        <taxon>Eukaryota</taxon>
        <taxon>Metazoa</taxon>
        <taxon>Ecdysozoa</taxon>
        <taxon>Nematoda</taxon>
        <taxon>Chromadorea</taxon>
        <taxon>Rhabditida</taxon>
        <taxon>Tylenchina</taxon>
        <taxon>Panagrolaimomorpha</taxon>
        <taxon>Strongyloidoidea</taxon>
        <taxon>Steinernematidae</taxon>
        <taxon>Steinernema</taxon>
    </lineage>
</organism>
<feature type="transmembrane region" description="Helical" evidence="1">
    <location>
        <begin position="46"/>
        <end position="65"/>
    </location>
</feature>
<name>A0AA39H8P3_9BILA</name>
<dbReference type="InterPro" id="IPR019422">
    <property type="entry name" value="7TM_GPCR_serpentine_rcpt_Srh"/>
</dbReference>
<proteinExistence type="predicted"/>
<evidence type="ECO:0000313" key="3">
    <source>
        <dbReference type="Proteomes" id="UP001175271"/>
    </source>
</evidence>
<keyword evidence="1" id="KW-0472">Membrane</keyword>
<dbReference type="AlphaFoldDB" id="A0AA39H8P3"/>
<sequence>MINSETVNFAYNIILDVSCLVNYPIKFLAMYIVFRHSPKEMGALPYFLLYIMAWNLLANIFGGLLHVHRQFPALCCRIDGIIRLITCNEYVAHVFFAAIFGCIISCVVAVPAVFPYRYLAVAHPTLLDRVEFHAPAFYMTNCKSDSEVSLVKNFSTTYP</sequence>
<dbReference type="Pfam" id="PF10318">
    <property type="entry name" value="7TM_GPCR_Srh"/>
    <property type="match status" value="1"/>
</dbReference>
<keyword evidence="3" id="KW-1185">Reference proteome</keyword>
<dbReference type="EMBL" id="JAUCMV010000004">
    <property type="protein sequence ID" value="KAK0401145.1"/>
    <property type="molecule type" value="Genomic_DNA"/>
</dbReference>
<dbReference type="Proteomes" id="UP001175271">
    <property type="component" value="Unassembled WGS sequence"/>
</dbReference>
<feature type="transmembrane region" description="Helical" evidence="1">
    <location>
        <begin position="13"/>
        <end position="34"/>
    </location>
</feature>
<keyword evidence="1" id="KW-0812">Transmembrane</keyword>
<evidence type="ECO:0000313" key="2">
    <source>
        <dbReference type="EMBL" id="KAK0401145.1"/>
    </source>
</evidence>
<comment type="caution">
    <text evidence="2">The sequence shown here is derived from an EMBL/GenBank/DDBJ whole genome shotgun (WGS) entry which is preliminary data.</text>
</comment>